<proteinExistence type="inferred from homology"/>
<accession>X0S3R5</accession>
<evidence type="ECO:0000256" key="3">
    <source>
        <dbReference type="ARBA" id="ARBA00022643"/>
    </source>
</evidence>
<dbReference type="EMBL" id="BARS01000032">
    <property type="protein sequence ID" value="GAF70552.1"/>
    <property type="molecule type" value="Genomic_DNA"/>
</dbReference>
<keyword evidence="2" id="KW-0285">Flavoprotein</keyword>
<sequence length="218" mass="25218">MNKHEFGIEKPKNLKEEWPGQYEVFSWLEYVVNIPYPIFIITTYKANRKANANLWSWGFFAGEENGFYSLIALTDTTHTYKNIKRTKEWCINIPSLDFKEECFKTIEHNQVDDDEIAQAGFTEESSVCVHAPRIKECPISLECKFKWEKSLFKNSSQKIICGKIVHFGVDEKVVNLDQKARIEKLKIMYNFRSQLNPLTGELTSGGVSIIIDKSAFSN</sequence>
<dbReference type="PANTHER" id="PTHR33798">
    <property type="entry name" value="FLAVOPROTEIN OXYGENASE"/>
    <property type="match status" value="1"/>
</dbReference>
<name>X0S3R5_9ZZZZ</name>
<comment type="similarity">
    <text evidence="4">Belongs to the flavoredoxin family.</text>
</comment>
<reference evidence="6" key="1">
    <citation type="journal article" date="2014" name="Front. Microbiol.">
        <title>High frequency of phylogenetically diverse reductive dehalogenase-homologous genes in deep subseafloor sedimentary metagenomes.</title>
        <authorList>
            <person name="Kawai M."/>
            <person name="Futagami T."/>
            <person name="Toyoda A."/>
            <person name="Takaki Y."/>
            <person name="Nishi S."/>
            <person name="Hori S."/>
            <person name="Arai W."/>
            <person name="Tsubouchi T."/>
            <person name="Morono Y."/>
            <person name="Uchiyama I."/>
            <person name="Ito T."/>
            <person name="Fujiyama A."/>
            <person name="Inagaki F."/>
            <person name="Takami H."/>
        </authorList>
    </citation>
    <scope>NUCLEOTIDE SEQUENCE</scope>
    <source>
        <strain evidence="6">Expedition CK06-06</strain>
    </source>
</reference>
<dbReference type="PANTHER" id="PTHR33798:SF5">
    <property type="entry name" value="FLAVIN REDUCTASE LIKE DOMAIN-CONTAINING PROTEIN"/>
    <property type="match status" value="1"/>
</dbReference>
<dbReference type="Gene3D" id="2.30.110.10">
    <property type="entry name" value="Electron Transport, Fmn-binding Protein, Chain A"/>
    <property type="match status" value="1"/>
</dbReference>
<dbReference type="InterPro" id="IPR002563">
    <property type="entry name" value="Flavin_Rdtase-like_dom"/>
</dbReference>
<dbReference type="Pfam" id="PF01613">
    <property type="entry name" value="Flavin_Reduct"/>
    <property type="match status" value="1"/>
</dbReference>
<gene>
    <name evidence="6" type="ORF">S01H1_00110</name>
</gene>
<evidence type="ECO:0000256" key="2">
    <source>
        <dbReference type="ARBA" id="ARBA00022630"/>
    </source>
</evidence>
<dbReference type="InterPro" id="IPR012349">
    <property type="entry name" value="Split_barrel_FMN-bd"/>
</dbReference>
<comment type="caution">
    <text evidence="6">The sequence shown here is derived from an EMBL/GenBank/DDBJ whole genome shotgun (WGS) entry which is preliminary data.</text>
</comment>
<feature type="domain" description="Flavin reductase like" evidence="5">
    <location>
        <begin position="33"/>
        <end position="173"/>
    </location>
</feature>
<protein>
    <recommendedName>
        <fullName evidence="5">Flavin reductase like domain-containing protein</fullName>
    </recommendedName>
</protein>
<evidence type="ECO:0000256" key="1">
    <source>
        <dbReference type="ARBA" id="ARBA00001917"/>
    </source>
</evidence>
<evidence type="ECO:0000313" key="6">
    <source>
        <dbReference type="EMBL" id="GAF70552.1"/>
    </source>
</evidence>
<evidence type="ECO:0000259" key="5">
    <source>
        <dbReference type="Pfam" id="PF01613"/>
    </source>
</evidence>
<keyword evidence="3" id="KW-0288">FMN</keyword>
<dbReference type="AlphaFoldDB" id="X0S3R5"/>
<dbReference type="SUPFAM" id="SSF50475">
    <property type="entry name" value="FMN-binding split barrel"/>
    <property type="match status" value="1"/>
</dbReference>
<comment type="cofactor">
    <cofactor evidence="1">
        <name>FMN</name>
        <dbReference type="ChEBI" id="CHEBI:58210"/>
    </cofactor>
</comment>
<organism evidence="6">
    <name type="scientific">marine sediment metagenome</name>
    <dbReference type="NCBI Taxonomy" id="412755"/>
    <lineage>
        <taxon>unclassified sequences</taxon>
        <taxon>metagenomes</taxon>
        <taxon>ecological metagenomes</taxon>
    </lineage>
</organism>
<dbReference type="GO" id="GO:0010181">
    <property type="term" value="F:FMN binding"/>
    <property type="evidence" value="ECO:0007669"/>
    <property type="project" value="InterPro"/>
</dbReference>
<evidence type="ECO:0000256" key="4">
    <source>
        <dbReference type="ARBA" id="ARBA00038054"/>
    </source>
</evidence>